<dbReference type="PROSITE" id="PS51257">
    <property type="entry name" value="PROKAR_LIPOPROTEIN"/>
    <property type="match status" value="1"/>
</dbReference>
<comment type="caution">
    <text evidence="2">The sequence shown here is derived from an EMBL/GenBank/DDBJ whole genome shotgun (WGS) entry which is preliminary data.</text>
</comment>
<organism evidence="2">
    <name type="scientific">Vibrio coralliilyticus</name>
    <dbReference type="NCBI Taxonomy" id="190893"/>
    <lineage>
        <taxon>Bacteria</taxon>
        <taxon>Pseudomonadati</taxon>
        <taxon>Pseudomonadota</taxon>
        <taxon>Gammaproteobacteria</taxon>
        <taxon>Vibrionales</taxon>
        <taxon>Vibrionaceae</taxon>
        <taxon>Vibrio</taxon>
    </lineage>
</organism>
<accession>A0A837GCH9</accession>
<dbReference type="AlphaFoldDB" id="A0A837GCH9"/>
<proteinExistence type="predicted"/>
<dbReference type="InterPro" id="IPR003115">
    <property type="entry name" value="ParB_N"/>
</dbReference>
<dbReference type="RefSeq" id="WP_045984712.1">
    <property type="nucleotide sequence ID" value="NZ_CP063051.1"/>
</dbReference>
<protein>
    <submittedName>
        <fullName evidence="2">Partitioning protein ParB</fullName>
    </submittedName>
</protein>
<evidence type="ECO:0000259" key="1">
    <source>
        <dbReference type="SMART" id="SM00470"/>
    </source>
</evidence>
<dbReference type="InterPro" id="IPR036086">
    <property type="entry name" value="ParB/Sulfiredoxin_sf"/>
</dbReference>
<sequence length="206" mass="23313">MTSESKAFFNHVSRLNQQLDNIGAWVALYNSVSSCLFESVPALPPVCNVQLLAIHLIESNSYNPNKMARPEGKLLKHSIAIDGLTMPIIVNRIERAGNYVLIDGFHRFELLKSHPELQPIPGYIPCVVFNKTLENSMSTSVRHNIARGVHQVELTSSLVMTLRQLEWSNERIGRELGMDKDEVLRMQQVSGLAAEFKDQHFSQSWE</sequence>
<name>A0A837GCH9_9VIBR</name>
<dbReference type="Gene3D" id="3.90.1530.10">
    <property type="entry name" value="Conserved hypothetical protein from pyrococcus furiosus pfu- 392566-001, ParB domain"/>
    <property type="match status" value="1"/>
</dbReference>
<feature type="domain" description="ParB-like N-terminal" evidence="1">
    <location>
        <begin position="50"/>
        <end position="145"/>
    </location>
</feature>
<gene>
    <name evidence="2" type="ORF">TW71_01230</name>
</gene>
<dbReference type="EMBL" id="JXXR01000001">
    <property type="protein sequence ID" value="KJY77683.1"/>
    <property type="molecule type" value="Genomic_DNA"/>
</dbReference>
<evidence type="ECO:0000313" key="2">
    <source>
        <dbReference type="EMBL" id="KJY77683.1"/>
    </source>
</evidence>
<dbReference type="CDD" id="cd16397">
    <property type="entry name" value="IbrB_like"/>
    <property type="match status" value="1"/>
</dbReference>
<dbReference type="SMART" id="SM00470">
    <property type="entry name" value="ParB"/>
    <property type="match status" value="1"/>
</dbReference>
<dbReference type="SUPFAM" id="SSF110849">
    <property type="entry name" value="ParB/Sulfiredoxin"/>
    <property type="match status" value="1"/>
</dbReference>
<reference evidence="2" key="1">
    <citation type="journal article" date="2015" name="BMC Genomics">
        <title>Genome mining reveals unlocked bioactive potential of marine Gram-negative bacteria.</title>
        <authorList>
            <person name="Machado H."/>
            <person name="Sonnenschein E.C."/>
            <person name="Melchiorsen J."/>
            <person name="Gram L."/>
        </authorList>
    </citation>
    <scope>NUCLEOTIDE SEQUENCE</scope>
    <source>
        <strain evidence="2">S2052</strain>
    </source>
</reference>
<dbReference type="Pfam" id="PF02195">
    <property type="entry name" value="ParB_N"/>
    <property type="match status" value="1"/>
</dbReference>